<protein>
    <recommendedName>
        <fullName evidence="4">Intracellular proteinase inhibitor BsuPI domain-containing protein</fullName>
    </recommendedName>
</protein>
<evidence type="ECO:0008006" key="4">
    <source>
        <dbReference type="Google" id="ProtNLM"/>
    </source>
</evidence>
<dbReference type="EMBL" id="JQCR01000003">
    <property type="protein sequence ID" value="KGE17655.1"/>
    <property type="molecule type" value="Genomic_DNA"/>
</dbReference>
<gene>
    <name evidence="2" type="ORF">PWYN_24075</name>
</gene>
<keyword evidence="1" id="KW-0732">Signal</keyword>
<dbReference type="OrthoDB" id="2622928at2"/>
<reference evidence="2 3" key="1">
    <citation type="submission" date="2014-08" db="EMBL/GenBank/DDBJ databases">
        <authorList>
            <person name="den Bakker H.C."/>
        </authorList>
    </citation>
    <scope>NUCLEOTIDE SEQUENCE [LARGE SCALE GENOMIC DNA]</scope>
    <source>
        <strain evidence="2 3">DSM 18334</strain>
    </source>
</reference>
<feature type="chain" id="PRO_5039186379" description="Intracellular proteinase inhibitor BsuPI domain-containing protein" evidence="1">
    <location>
        <begin position="18"/>
        <end position="129"/>
    </location>
</feature>
<name>A0A098M532_9BACL</name>
<evidence type="ECO:0000313" key="3">
    <source>
        <dbReference type="Proteomes" id="UP000029734"/>
    </source>
</evidence>
<accession>A0A098M532</accession>
<feature type="signal peptide" evidence="1">
    <location>
        <begin position="1"/>
        <end position="17"/>
    </location>
</feature>
<evidence type="ECO:0000256" key="1">
    <source>
        <dbReference type="SAM" id="SignalP"/>
    </source>
</evidence>
<dbReference type="RefSeq" id="WP_036656783.1">
    <property type="nucleotide sequence ID" value="NZ_JQCR01000003.1"/>
</dbReference>
<comment type="caution">
    <text evidence="2">The sequence shown here is derived from an EMBL/GenBank/DDBJ whole genome shotgun (WGS) entry which is preliminary data.</text>
</comment>
<sequence>MNYILIFILGISLVLSACSNTNSDNESESVSTGLQGNVDIKVEGTETIVFYTFKNKSKETITVIGGARYKLLKDNNLIEKGGVPIKDYLNLEPEEEYKDKKIFNNLQSGSYLIIVEWNETVVTYDFTLN</sequence>
<dbReference type="Proteomes" id="UP000029734">
    <property type="component" value="Unassembled WGS sequence"/>
</dbReference>
<organism evidence="2 3">
    <name type="scientific">Paenibacillus wynnii</name>
    <dbReference type="NCBI Taxonomy" id="268407"/>
    <lineage>
        <taxon>Bacteria</taxon>
        <taxon>Bacillati</taxon>
        <taxon>Bacillota</taxon>
        <taxon>Bacilli</taxon>
        <taxon>Bacillales</taxon>
        <taxon>Paenibacillaceae</taxon>
        <taxon>Paenibacillus</taxon>
    </lineage>
</organism>
<evidence type="ECO:0000313" key="2">
    <source>
        <dbReference type="EMBL" id="KGE17655.1"/>
    </source>
</evidence>
<keyword evidence="3" id="KW-1185">Reference proteome</keyword>
<reference evidence="2 3" key="2">
    <citation type="submission" date="2014-10" db="EMBL/GenBank/DDBJ databases">
        <title>Comparative genomics of the Paenibacillus odorifer group.</title>
        <authorList>
            <person name="Tsai Y.-C."/>
            <person name="Martin N."/>
            <person name="Korlach J."/>
            <person name="Wiedmann M."/>
        </authorList>
    </citation>
    <scope>NUCLEOTIDE SEQUENCE [LARGE SCALE GENOMIC DNA]</scope>
    <source>
        <strain evidence="2 3">DSM 18334</strain>
    </source>
</reference>
<proteinExistence type="predicted"/>
<dbReference type="AlphaFoldDB" id="A0A098M532"/>